<dbReference type="EMBL" id="JARKIE010000017">
    <property type="protein sequence ID" value="KAJ7701378.1"/>
    <property type="molecule type" value="Genomic_DNA"/>
</dbReference>
<comment type="caution">
    <text evidence="1">The sequence shown here is derived from an EMBL/GenBank/DDBJ whole genome shotgun (WGS) entry which is preliminary data.</text>
</comment>
<sequence length="242" mass="27569">MTIYHVLITHPYLRQVRGPGTENTNLLDLGPLHQELRNHIQSLLDDPGLIFGSDASYETATLGGREWSDPSAMETMFKLIPSLPHVREITMAFFRGALTTWTSFSAKFAPGGLIDQASATERQLAWMPSTNDTNEGALSAYHVAVRGKPSLTLHQYNAQAMFQRNSTQDFMDAVLTPKDHAYIMWEARCVDESGEERKRQQKIIDFGSRQPSCRKRKPLVKFYGILNCSRTTSKRIFYRLRR</sequence>
<reference evidence="1" key="1">
    <citation type="submission" date="2023-03" db="EMBL/GenBank/DDBJ databases">
        <title>Massive genome expansion in bonnet fungi (Mycena s.s.) driven by repeated elements and novel gene families across ecological guilds.</title>
        <authorList>
            <consortium name="Lawrence Berkeley National Laboratory"/>
            <person name="Harder C.B."/>
            <person name="Miyauchi S."/>
            <person name="Viragh M."/>
            <person name="Kuo A."/>
            <person name="Thoen E."/>
            <person name="Andreopoulos B."/>
            <person name="Lu D."/>
            <person name="Skrede I."/>
            <person name="Drula E."/>
            <person name="Henrissat B."/>
            <person name="Morin E."/>
            <person name="Kohler A."/>
            <person name="Barry K."/>
            <person name="LaButti K."/>
            <person name="Morin E."/>
            <person name="Salamov A."/>
            <person name="Lipzen A."/>
            <person name="Mereny Z."/>
            <person name="Hegedus B."/>
            <person name="Baldrian P."/>
            <person name="Stursova M."/>
            <person name="Weitz H."/>
            <person name="Taylor A."/>
            <person name="Grigoriev I.V."/>
            <person name="Nagy L.G."/>
            <person name="Martin F."/>
            <person name="Kauserud H."/>
        </authorList>
    </citation>
    <scope>NUCLEOTIDE SEQUENCE</scope>
    <source>
        <strain evidence="1">CBHHK067</strain>
    </source>
</reference>
<dbReference type="AlphaFoldDB" id="A0AAD7DX82"/>
<evidence type="ECO:0000313" key="2">
    <source>
        <dbReference type="Proteomes" id="UP001221757"/>
    </source>
</evidence>
<proteinExistence type="predicted"/>
<dbReference type="Proteomes" id="UP001221757">
    <property type="component" value="Unassembled WGS sequence"/>
</dbReference>
<gene>
    <name evidence="1" type="ORF">B0H17DRAFT_924634</name>
</gene>
<organism evidence="1 2">
    <name type="scientific">Mycena rosella</name>
    <name type="common">Pink bonnet</name>
    <name type="synonym">Agaricus rosellus</name>
    <dbReference type="NCBI Taxonomy" id="1033263"/>
    <lineage>
        <taxon>Eukaryota</taxon>
        <taxon>Fungi</taxon>
        <taxon>Dikarya</taxon>
        <taxon>Basidiomycota</taxon>
        <taxon>Agaricomycotina</taxon>
        <taxon>Agaricomycetes</taxon>
        <taxon>Agaricomycetidae</taxon>
        <taxon>Agaricales</taxon>
        <taxon>Marasmiineae</taxon>
        <taxon>Mycenaceae</taxon>
        <taxon>Mycena</taxon>
    </lineage>
</organism>
<keyword evidence="2" id="KW-1185">Reference proteome</keyword>
<evidence type="ECO:0000313" key="1">
    <source>
        <dbReference type="EMBL" id="KAJ7701378.1"/>
    </source>
</evidence>
<accession>A0AAD7DX82</accession>
<protein>
    <submittedName>
        <fullName evidence="1">Uncharacterized protein</fullName>
    </submittedName>
</protein>
<name>A0AAD7DX82_MYCRO</name>